<dbReference type="InterPro" id="IPR001461">
    <property type="entry name" value="Aspartic_peptidase_A1"/>
</dbReference>
<dbReference type="Pfam" id="PF14541">
    <property type="entry name" value="TAXi_C"/>
    <property type="match status" value="1"/>
</dbReference>
<protein>
    <recommendedName>
        <fullName evidence="8">Peptidase A1 domain-containing protein</fullName>
    </recommendedName>
</protein>
<accession>A0ABC9DXV7</accession>
<dbReference type="EMBL" id="OZ075145">
    <property type="protein sequence ID" value="CAL5047244.1"/>
    <property type="molecule type" value="Genomic_DNA"/>
</dbReference>
<keyword evidence="2 6" id="KW-0645">Protease</keyword>
<sequence length="554" mass="60319">MAAAPSPSPGRPVEEERDGDQQRQRSSRRSFLGAVLITVPDGTGSPPLPASYSDGSLEAALLDHAGAGGASDPERPRPRGEPSSSFSPWRAAAVAVAVLALAALAAAAGYVCVYGGGDAAGGAWRRLVEGRTEDEEGRGERRSFLLPLYPKPRRGAGAGAAENLTAAAAATPAPGNVLFPTGLYYTTLSIGNPSRDYFLDVDTGSDITWIQCGTPCRSCAKGAHPSYMPAEANILPASDPLCERAQSNPNQCNYDINYADRSSSMGIYARDNMQLMSEDAERENVDIVFGCGYDQRGNILDTLENTDGVLGLGSREISLPSQLASRGFISNVFGHCMTTDPRRGGYLFLGDDYIPRWGMTWVPVRNGPADNIRRAQLQQVNHGDQHLNVQGKFTQVIFDSGSTHTYFPHETYLNLIDAMKGASPRFVQDDSDKTMPFCMKADFPVRSVDDVKQLFKPLSLQFEKQFFFSKTFNIRPEDYLIISDKGNVCLGVLDGTTMGYDSAIIVGDMFLRGKLIAYDNDENQLGWIDSDCTDPSKQSRIPFFLRKVLRNQLL</sequence>
<dbReference type="GO" id="GO:0006508">
    <property type="term" value="P:proteolysis"/>
    <property type="evidence" value="ECO:0007669"/>
    <property type="project" value="UniProtKB-KW"/>
</dbReference>
<evidence type="ECO:0000256" key="5">
    <source>
        <dbReference type="PIRSR" id="PIRSR601461-1"/>
    </source>
</evidence>
<keyword evidence="4 6" id="KW-0378">Hydrolase</keyword>
<dbReference type="PRINTS" id="PR00792">
    <property type="entry name" value="PEPSIN"/>
</dbReference>
<comment type="similarity">
    <text evidence="1 6">Belongs to the peptidase A1 family.</text>
</comment>
<name>A0ABC9DXV7_9POAL</name>
<feature type="compositionally biased region" description="Pro residues" evidence="7">
    <location>
        <begin position="1"/>
        <end position="10"/>
    </location>
</feature>
<dbReference type="Pfam" id="PF14543">
    <property type="entry name" value="TAXi_N"/>
    <property type="match status" value="1"/>
</dbReference>
<evidence type="ECO:0000313" key="10">
    <source>
        <dbReference type="Proteomes" id="UP001497457"/>
    </source>
</evidence>
<keyword evidence="3 6" id="KW-0064">Aspartyl protease</keyword>
<evidence type="ECO:0000256" key="4">
    <source>
        <dbReference type="ARBA" id="ARBA00022801"/>
    </source>
</evidence>
<dbReference type="PROSITE" id="PS51767">
    <property type="entry name" value="PEPTIDASE_A1"/>
    <property type="match status" value="1"/>
</dbReference>
<feature type="active site" evidence="5">
    <location>
        <position position="202"/>
    </location>
</feature>
<evidence type="ECO:0000256" key="7">
    <source>
        <dbReference type="SAM" id="MobiDB-lite"/>
    </source>
</evidence>
<evidence type="ECO:0000256" key="1">
    <source>
        <dbReference type="ARBA" id="ARBA00007447"/>
    </source>
</evidence>
<dbReference type="InterPro" id="IPR021109">
    <property type="entry name" value="Peptidase_aspartic_dom_sf"/>
</dbReference>
<dbReference type="PANTHER" id="PTHR13683">
    <property type="entry name" value="ASPARTYL PROTEASES"/>
    <property type="match status" value="1"/>
</dbReference>
<feature type="domain" description="Peptidase A1" evidence="8">
    <location>
        <begin position="184"/>
        <end position="528"/>
    </location>
</feature>
<dbReference type="InterPro" id="IPR032861">
    <property type="entry name" value="TAXi_N"/>
</dbReference>
<proteinExistence type="inferred from homology"/>
<dbReference type="PROSITE" id="PS00141">
    <property type="entry name" value="ASP_PROTEASE"/>
    <property type="match status" value="1"/>
</dbReference>
<dbReference type="FunFam" id="2.40.70.10:FF:000015">
    <property type="entry name" value="Aspartyl protease family protein"/>
    <property type="match status" value="1"/>
</dbReference>
<gene>
    <name evidence="9" type="ORF">URODEC1_LOCUS89819</name>
</gene>
<reference evidence="9" key="1">
    <citation type="submission" date="2024-10" db="EMBL/GenBank/DDBJ databases">
        <authorList>
            <person name="Ryan C."/>
        </authorList>
    </citation>
    <scope>NUCLEOTIDE SEQUENCE [LARGE SCALE GENOMIC DNA]</scope>
</reference>
<dbReference type="GO" id="GO:0004190">
    <property type="term" value="F:aspartic-type endopeptidase activity"/>
    <property type="evidence" value="ECO:0007669"/>
    <property type="project" value="UniProtKB-KW"/>
</dbReference>
<dbReference type="Proteomes" id="UP001497457">
    <property type="component" value="Chromosome 35b"/>
</dbReference>
<evidence type="ECO:0000256" key="3">
    <source>
        <dbReference type="ARBA" id="ARBA00022750"/>
    </source>
</evidence>
<dbReference type="AlphaFoldDB" id="A0ABC9DXV7"/>
<dbReference type="InterPro" id="IPR032799">
    <property type="entry name" value="TAXi_C"/>
</dbReference>
<dbReference type="SUPFAM" id="SSF50630">
    <property type="entry name" value="Acid proteases"/>
    <property type="match status" value="1"/>
</dbReference>
<dbReference type="InterPro" id="IPR033121">
    <property type="entry name" value="PEPTIDASE_A1"/>
</dbReference>
<feature type="active site" evidence="5">
    <location>
        <position position="399"/>
    </location>
</feature>
<dbReference type="Gene3D" id="2.40.70.10">
    <property type="entry name" value="Acid Proteases"/>
    <property type="match status" value="2"/>
</dbReference>
<dbReference type="InterPro" id="IPR001969">
    <property type="entry name" value="Aspartic_peptidase_AS"/>
</dbReference>
<evidence type="ECO:0000259" key="8">
    <source>
        <dbReference type="PROSITE" id="PS51767"/>
    </source>
</evidence>
<dbReference type="PANTHER" id="PTHR13683:SF316">
    <property type="entry name" value="ASPARTYL PROTEASE APCB1"/>
    <property type="match status" value="1"/>
</dbReference>
<evidence type="ECO:0000256" key="2">
    <source>
        <dbReference type="ARBA" id="ARBA00022670"/>
    </source>
</evidence>
<organism evidence="9 10">
    <name type="scientific">Urochloa decumbens</name>
    <dbReference type="NCBI Taxonomy" id="240449"/>
    <lineage>
        <taxon>Eukaryota</taxon>
        <taxon>Viridiplantae</taxon>
        <taxon>Streptophyta</taxon>
        <taxon>Embryophyta</taxon>
        <taxon>Tracheophyta</taxon>
        <taxon>Spermatophyta</taxon>
        <taxon>Magnoliopsida</taxon>
        <taxon>Liliopsida</taxon>
        <taxon>Poales</taxon>
        <taxon>Poaceae</taxon>
        <taxon>PACMAD clade</taxon>
        <taxon>Panicoideae</taxon>
        <taxon>Panicodae</taxon>
        <taxon>Paniceae</taxon>
        <taxon>Melinidinae</taxon>
        <taxon>Urochloa</taxon>
    </lineage>
</organism>
<evidence type="ECO:0000256" key="6">
    <source>
        <dbReference type="RuleBase" id="RU000454"/>
    </source>
</evidence>
<feature type="region of interest" description="Disordered" evidence="7">
    <location>
        <begin position="1"/>
        <end position="86"/>
    </location>
</feature>
<keyword evidence="10" id="KW-1185">Reference proteome</keyword>
<evidence type="ECO:0000313" key="9">
    <source>
        <dbReference type="EMBL" id="CAL5047244.1"/>
    </source>
</evidence>